<keyword evidence="8 9" id="KW-0804">Transcription</keyword>
<protein>
    <recommendedName>
        <fullName evidence="9">Transcriptional regulatory protein</fullName>
    </recommendedName>
</protein>
<dbReference type="RefSeq" id="WP_216458024.1">
    <property type="nucleotide sequence ID" value="NZ_JAHLQL010000009.1"/>
</dbReference>
<dbReference type="PROSITE" id="PS50110">
    <property type="entry name" value="RESPONSE_REGULATORY"/>
    <property type="match status" value="1"/>
</dbReference>
<evidence type="ECO:0000313" key="12">
    <source>
        <dbReference type="EMBL" id="MBU5593362.1"/>
    </source>
</evidence>
<dbReference type="Pfam" id="PF00072">
    <property type="entry name" value="Response_reg"/>
    <property type="match status" value="1"/>
</dbReference>
<keyword evidence="4 9" id="KW-0902">Two-component regulatory system</keyword>
<evidence type="ECO:0000256" key="5">
    <source>
        <dbReference type="ARBA" id="ARBA00023015"/>
    </source>
</evidence>
<name>A0ABS6F749_9CLOT</name>
<comment type="caution">
    <text evidence="12">The sequence shown here is derived from an EMBL/GenBank/DDBJ whole genome shotgun (WGS) entry which is preliminary data.</text>
</comment>
<comment type="subcellular location">
    <subcellularLocation>
        <location evidence="1 9">Cytoplasm</location>
    </subcellularLocation>
</comment>
<evidence type="ECO:0000256" key="10">
    <source>
        <dbReference type="PROSITE-ProRule" id="PRU00169"/>
    </source>
</evidence>
<dbReference type="CDD" id="cd19925">
    <property type="entry name" value="REC_citrate_TCS"/>
    <property type="match status" value="1"/>
</dbReference>
<evidence type="ECO:0000256" key="2">
    <source>
        <dbReference type="ARBA" id="ARBA00022490"/>
    </source>
</evidence>
<evidence type="ECO:0000259" key="11">
    <source>
        <dbReference type="PROSITE" id="PS50110"/>
    </source>
</evidence>
<keyword evidence="3 10" id="KW-0597">Phosphoprotein</keyword>
<dbReference type="InterPro" id="IPR051271">
    <property type="entry name" value="2C-system_Tx_regulators"/>
</dbReference>
<gene>
    <name evidence="12" type="ORF">KQI89_16560</name>
</gene>
<dbReference type="Proteomes" id="UP000736583">
    <property type="component" value="Unassembled WGS sequence"/>
</dbReference>
<organism evidence="12 13">
    <name type="scientific">Clostridium simiarum</name>
    <dbReference type="NCBI Taxonomy" id="2841506"/>
    <lineage>
        <taxon>Bacteria</taxon>
        <taxon>Bacillati</taxon>
        <taxon>Bacillota</taxon>
        <taxon>Clostridia</taxon>
        <taxon>Eubacteriales</taxon>
        <taxon>Clostridiaceae</taxon>
        <taxon>Clostridium</taxon>
    </lineage>
</organism>
<proteinExistence type="predicted"/>
<reference evidence="12 13" key="1">
    <citation type="submission" date="2021-06" db="EMBL/GenBank/DDBJ databases">
        <authorList>
            <person name="Sun Q."/>
            <person name="Li D."/>
        </authorList>
    </citation>
    <scope>NUCLEOTIDE SEQUENCE [LARGE SCALE GENOMIC DNA]</scope>
    <source>
        <strain evidence="12 13">MSJ-4</strain>
    </source>
</reference>
<keyword evidence="13" id="KW-1185">Reference proteome</keyword>
<evidence type="ECO:0000256" key="3">
    <source>
        <dbReference type="ARBA" id="ARBA00022553"/>
    </source>
</evidence>
<keyword evidence="6 9" id="KW-0238">DNA-binding</keyword>
<keyword evidence="2 9" id="KW-0963">Cytoplasm</keyword>
<dbReference type="EMBL" id="JAHLQL010000009">
    <property type="protein sequence ID" value="MBU5593362.1"/>
    <property type="molecule type" value="Genomic_DNA"/>
</dbReference>
<accession>A0ABS6F749</accession>
<dbReference type="PANTHER" id="PTHR45526">
    <property type="entry name" value="TRANSCRIPTIONAL REGULATORY PROTEIN DPIA"/>
    <property type="match status" value="1"/>
</dbReference>
<evidence type="ECO:0000256" key="4">
    <source>
        <dbReference type="ARBA" id="ARBA00023012"/>
    </source>
</evidence>
<feature type="modified residue" description="4-aspartylphosphate" evidence="10">
    <location>
        <position position="54"/>
    </location>
</feature>
<keyword evidence="5 9" id="KW-0805">Transcription regulation</keyword>
<evidence type="ECO:0000256" key="7">
    <source>
        <dbReference type="ARBA" id="ARBA00023159"/>
    </source>
</evidence>
<dbReference type="SMART" id="SM00448">
    <property type="entry name" value="REC"/>
    <property type="match status" value="1"/>
</dbReference>
<evidence type="ECO:0000256" key="9">
    <source>
        <dbReference type="PIRNR" id="PIRNR006171"/>
    </source>
</evidence>
<feature type="domain" description="Response regulatory" evidence="11">
    <location>
        <begin position="3"/>
        <end position="119"/>
    </location>
</feature>
<sequence length="228" mass="26765">MIRVMILEDDPMVRDINSKFICKINGFQLCAEAGNLKDGMELLIKHKPDLLLLDVFFPKGTGLEFLKWIRKEEIKCDAILITAESALEAIQEAFRYGAVDYLVKPFTFQRFKEALNQYRSRYDKFSGITTASQQTIDEYILIKQEISKEEEDIVKGLNYHTYSQIWDYIIENKKEPFTAEELSENIGMARVTVRRYLEHMLKEGKLELELEYGKIGRPCHKYKRVLNF</sequence>
<dbReference type="PIRSF" id="PIRSF006171">
    <property type="entry name" value="RR_citrat_malat"/>
    <property type="match status" value="1"/>
</dbReference>
<dbReference type="InterPro" id="IPR024187">
    <property type="entry name" value="Sig_transdc_resp-reg_cit/mal"/>
</dbReference>
<dbReference type="PANTHER" id="PTHR45526:SF1">
    <property type="entry name" value="TRANSCRIPTIONAL REGULATORY PROTEIN DCUR-RELATED"/>
    <property type="match status" value="1"/>
</dbReference>
<dbReference type="InterPro" id="IPR001789">
    <property type="entry name" value="Sig_transdc_resp-reg_receiver"/>
</dbReference>
<evidence type="ECO:0000256" key="8">
    <source>
        <dbReference type="ARBA" id="ARBA00023163"/>
    </source>
</evidence>
<keyword evidence="7 9" id="KW-0010">Activator</keyword>
<evidence type="ECO:0000256" key="6">
    <source>
        <dbReference type="ARBA" id="ARBA00023125"/>
    </source>
</evidence>
<evidence type="ECO:0000313" key="13">
    <source>
        <dbReference type="Proteomes" id="UP000736583"/>
    </source>
</evidence>
<evidence type="ECO:0000256" key="1">
    <source>
        <dbReference type="ARBA" id="ARBA00004496"/>
    </source>
</evidence>